<evidence type="ECO:0000313" key="1">
    <source>
        <dbReference type="EMBL" id="PHM53268.1"/>
    </source>
</evidence>
<organism evidence="1 2">
    <name type="scientific">Xenorhabdus hominickii</name>
    <dbReference type="NCBI Taxonomy" id="351679"/>
    <lineage>
        <taxon>Bacteria</taxon>
        <taxon>Pseudomonadati</taxon>
        <taxon>Pseudomonadota</taxon>
        <taxon>Gammaproteobacteria</taxon>
        <taxon>Enterobacterales</taxon>
        <taxon>Morganellaceae</taxon>
        <taxon>Xenorhabdus</taxon>
    </lineage>
</organism>
<evidence type="ECO:0000313" key="2">
    <source>
        <dbReference type="Proteomes" id="UP000225433"/>
    </source>
</evidence>
<dbReference type="Proteomes" id="UP000225433">
    <property type="component" value="Unassembled WGS sequence"/>
</dbReference>
<dbReference type="EMBL" id="NJAI01000007">
    <property type="protein sequence ID" value="PHM53268.1"/>
    <property type="molecule type" value="Genomic_DNA"/>
</dbReference>
<gene>
    <name evidence="1" type="ORF">Xhom_04163</name>
</gene>
<accession>A0A2G0Q226</accession>
<comment type="caution">
    <text evidence="1">The sequence shown here is derived from an EMBL/GenBank/DDBJ whole genome shotgun (WGS) entry which is preliminary data.</text>
</comment>
<sequence>MTGGELMKFIRWLMKLDRGLKRITLPLTQHIDIPSFRPRIGILFLRGYYVKSTSYSKWENCTIFNPLI</sequence>
<name>A0A2G0Q226_XENHO</name>
<protein>
    <submittedName>
        <fullName evidence="1">Uncharacterized protein</fullName>
    </submittedName>
</protein>
<dbReference type="AlphaFoldDB" id="A0A2G0Q226"/>
<proteinExistence type="predicted"/>
<reference evidence="1 2" key="1">
    <citation type="journal article" date="2017" name="Nat. Microbiol.">
        <title>Natural product diversity associated with the nematode symbionts Photorhabdus and Xenorhabdus.</title>
        <authorList>
            <person name="Tobias N.J."/>
            <person name="Wolff H."/>
            <person name="Djahanschiri B."/>
            <person name="Grundmann F."/>
            <person name="Kronenwerth M."/>
            <person name="Shi Y.M."/>
            <person name="Simonyi S."/>
            <person name="Grun P."/>
            <person name="Shapiro-Ilan D."/>
            <person name="Pidot S.J."/>
            <person name="Stinear T.P."/>
            <person name="Ebersberger I."/>
            <person name="Bode H.B."/>
        </authorList>
    </citation>
    <scope>NUCLEOTIDE SEQUENCE [LARGE SCALE GENOMIC DNA]</scope>
    <source>
        <strain evidence="1 2">DSM 17903</strain>
    </source>
</reference>